<dbReference type="AlphaFoldDB" id="A0AAJ7UDX5"/>
<sequence length="472" mass="52045">MAAARPTLREWVLGLVDRSELGLAWVDRHHLCFSVPWGRSPGACDFIQRWATVFGKDTGTEDFAKWKHGLRCALDSQFTYQSEGIDRPQRRLYNSTRPAKSKASPSSQSQASPSSQSQTSPSSQSQASPFNQLYTSPSSQSQASPFNQLHTSTVSTPTLPDPLDDLEDLTAEFAPNPHLPVQESEAVGSMFCFNGMMDSLGAAGPEPSAENRHVDFVNSVSEVTETEMFVATAAIPCTQTLQMAVTDLDFKVLYRGSEVFKAVTRTNRCIICHDPPQSSVPSPPQQDTAVISLPPPVGFNEQQRLTARILEPLARMSADMGGVVLEVDRHGLYATRHALSRVYWSGPSTPRHAAPVKLPRGERVCLFNLETFMQELIQFMKGSPPRPQPSFEILLCFGQEWPNGTLAEKLIMVQVQHSLARLLVELARQGGASSLDGSTVRLQISDPLSNEMMDVDQMDDFLKWINADSGHQ</sequence>
<feature type="region of interest" description="Disordered" evidence="1">
    <location>
        <begin position="85"/>
        <end position="166"/>
    </location>
</feature>
<name>A0AAJ7UDX5_PETMA</name>
<dbReference type="InterPro" id="IPR019471">
    <property type="entry name" value="Interferon_reg_factor-3"/>
</dbReference>
<dbReference type="PANTHER" id="PTHR11949:SF53">
    <property type="entry name" value="IRF TRYPTOPHAN PENTAD REPEAT DOMAIN-CONTAINING PROTEIN"/>
    <property type="match status" value="1"/>
</dbReference>
<evidence type="ECO:0000259" key="2">
    <source>
        <dbReference type="SMART" id="SM01243"/>
    </source>
</evidence>
<dbReference type="InterPro" id="IPR017855">
    <property type="entry name" value="SMAD-like_dom_sf"/>
</dbReference>
<dbReference type="Proteomes" id="UP001318040">
    <property type="component" value="Chromosome 65"/>
</dbReference>
<proteinExistence type="predicted"/>
<dbReference type="Pfam" id="PF00605">
    <property type="entry name" value="IRF"/>
    <property type="match status" value="1"/>
</dbReference>
<dbReference type="InterPro" id="IPR008984">
    <property type="entry name" value="SMAD_FHA_dom_sf"/>
</dbReference>
<protein>
    <submittedName>
        <fullName evidence="4">Interferon regulatory factor 6-like isoform X1</fullName>
    </submittedName>
</protein>
<gene>
    <name evidence="4" type="primary">LOC116956449</name>
</gene>
<organism evidence="3 4">
    <name type="scientific">Petromyzon marinus</name>
    <name type="common">Sea lamprey</name>
    <dbReference type="NCBI Taxonomy" id="7757"/>
    <lineage>
        <taxon>Eukaryota</taxon>
        <taxon>Metazoa</taxon>
        <taxon>Chordata</taxon>
        <taxon>Craniata</taxon>
        <taxon>Vertebrata</taxon>
        <taxon>Cyclostomata</taxon>
        <taxon>Hyperoartia</taxon>
        <taxon>Petromyzontiformes</taxon>
        <taxon>Petromyzontidae</taxon>
        <taxon>Petromyzon</taxon>
    </lineage>
</organism>
<dbReference type="InterPro" id="IPR036390">
    <property type="entry name" value="WH_DNA-bd_sf"/>
</dbReference>
<dbReference type="GeneID" id="116956449"/>
<dbReference type="InterPro" id="IPR001346">
    <property type="entry name" value="Interferon_reg_fact_DNA-bd_dom"/>
</dbReference>
<feature type="domain" description="Interferon regulatory factor-3" evidence="2">
    <location>
        <begin position="245"/>
        <end position="428"/>
    </location>
</feature>
<dbReference type="GO" id="GO:0005634">
    <property type="term" value="C:nucleus"/>
    <property type="evidence" value="ECO:0007669"/>
    <property type="project" value="TreeGrafter"/>
</dbReference>
<accession>A0AAJ7UDX5</accession>
<dbReference type="GO" id="GO:0000978">
    <property type="term" value="F:RNA polymerase II cis-regulatory region sequence-specific DNA binding"/>
    <property type="evidence" value="ECO:0007669"/>
    <property type="project" value="TreeGrafter"/>
</dbReference>
<keyword evidence="3" id="KW-1185">Reference proteome</keyword>
<evidence type="ECO:0000313" key="3">
    <source>
        <dbReference type="Proteomes" id="UP001318040"/>
    </source>
</evidence>
<feature type="compositionally biased region" description="Polar residues" evidence="1">
    <location>
        <begin position="130"/>
        <end position="155"/>
    </location>
</feature>
<dbReference type="SUPFAM" id="SSF49879">
    <property type="entry name" value="SMAD/FHA domain"/>
    <property type="match status" value="1"/>
</dbReference>
<dbReference type="SUPFAM" id="SSF46785">
    <property type="entry name" value="Winged helix' DNA-binding domain"/>
    <property type="match status" value="1"/>
</dbReference>
<reference evidence="4" key="1">
    <citation type="submission" date="2025-08" db="UniProtKB">
        <authorList>
            <consortium name="RefSeq"/>
        </authorList>
    </citation>
    <scope>IDENTIFICATION</scope>
    <source>
        <tissue evidence="4">Sperm</tissue>
    </source>
</reference>
<dbReference type="GO" id="GO:0000981">
    <property type="term" value="F:DNA-binding transcription factor activity, RNA polymerase II-specific"/>
    <property type="evidence" value="ECO:0007669"/>
    <property type="project" value="TreeGrafter"/>
</dbReference>
<dbReference type="PANTHER" id="PTHR11949">
    <property type="entry name" value="INTERFERON REGULATORY FACTOR"/>
    <property type="match status" value="1"/>
</dbReference>
<dbReference type="SMART" id="SM01243">
    <property type="entry name" value="IRF-3"/>
    <property type="match status" value="1"/>
</dbReference>
<dbReference type="GO" id="GO:0002376">
    <property type="term" value="P:immune system process"/>
    <property type="evidence" value="ECO:0007669"/>
    <property type="project" value="TreeGrafter"/>
</dbReference>
<dbReference type="RefSeq" id="XP_032833984.1">
    <property type="nucleotide sequence ID" value="XM_032978093.1"/>
</dbReference>
<evidence type="ECO:0000313" key="4">
    <source>
        <dbReference type="RefSeq" id="XP_032833984.1"/>
    </source>
</evidence>
<dbReference type="GO" id="GO:0045893">
    <property type="term" value="P:positive regulation of DNA-templated transcription"/>
    <property type="evidence" value="ECO:0007669"/>
    <property type="project" value="UniProtKB-ARBA"/>
</dbReference>
<feature type="compositionally biased region" description="Low complexity" evidence="1">
    <location>
        <begin position="101"/>
        <end position="129"/>
    </location>
</feature>
<dbReference type="Gene3D" id="2.60.200.10">
    <property type="match status" value="1"/>
</dbReference>
<dbReference type="KEGG" id="pmrn:116956449"/>
<dbReference type="Gene3D" id="1.10.10.10">
    <property type="entry name" value="Winged helix-like DNA-binding domain superfamily/Winged helix DNA-binding domain"/>
    <property type="match status" value="1"/>
</dbReference>
<dbReference type="Pfam" id="PF10401">
    <property type="entry name" value="IRF-3"/>
    <property type="match status" value="1"/>
</dbReference>
<dbReference type="InterPro" id="IPR036388">
    <property type="entry name" value="WH-like_DNA-bd_sf"/>
</dbReference>
<evidence type="ECO:0000256" key="1">
    <source>
        <dbReference type="SAM" id="MobiDB-lite"/>
    </source>
</evidence>